<comment type="caution">
    <text evidence="2">The sequence shown here is derived from an EMBL/GenBank/DDBJ whole genome shotgun (WGS) entry which is preliminary data.</text>
</comment>
<reference evidence="2 3" key="1">
    <citation type="submission" date="2019-10" db="EMBL/GenBank/DDBJ databases">
        <authorList>
            <consortium name="Melissa Lawson"/>
            <person name="O'neill I."/>
        </authorList>
    </citation>
    <scope>NUCLEOTIDE SEQUENCE [LARGE SCALE GENOMIC DNA]</scope>
    <source>
        <strain evidence="2">LH_24</strain>
    </source>
</reference>
<evidence type="ECO:0000313" key="3">
    <source>
        <dbReference type="Proteomes" id="UP000494173"/>
    </source>
</evidence>
<feature type="region of interest" description="Disordered" evidence="1">
    <location>
        <begin position="1"/>
        <end position="48"/>
    </location>
</feature>
<evidence type="ECO:0008006" key="4">
    <source>
        <dbReference type="Google" id="ProtNLM"/>
    </source>
</evidence>
<protein>
    <recommendedName>
        <fullName evidence="4">Transposase</fullName>
    </recommendedName>
</protein>
<evidence type="ECO:0000256" key="1">
    <source>
        <dbReference type="SAM" id="MobiDB-lite"/>
    </source>
</evidence>
<proteinExistence type="predicted"/>
<organism evidence="2 3">
    <name type="scientific">Bifidobacterium breve</name>
    <dbReference type="NCBI Taxonomy" id="1685"/>
    <lineage>
        <taxon>Bacteria</taxon>
        <taxon>Bacillati</taxon>
        <taxon>Actinomycetota</taxon>
        <taxon>Actinomycetes</taxon>
        <taxon>Bifidobacteriales</taxon>
        <taxon>Bifidobacteriaceae</taxon>
        <taxon>Bifidobacterium</taxon>
    </lineage>
</organism>
<dbReference type="EMBL" id="CABWKB010000016">
    <property type="protein sequence ID" value="VWQ22830.1"/>
    <property type="molecule type" value="Genomic_DNA"/>
</dbReference>
<feature type="compositionally biased region" description="Basic and acidic residues" evidence="1">
    <location>
        <begin position="35"/>
        <end position="48"/>
    </location>
</feature>
<dbReference type="Proteomes" id="UP000494173">
    <property type="component" value="Unassembled WGS sequence"/>
</dbReference>
<evidence type="ECO:0000313" key="2">
    <source>
        <dbReference type="EMBL" id="VWQ22830.1"/>
    </source>
</evidence>
<name>A0ABD7VSP5_BIFBR</name>
<sequence>MHSSQDRLRQLTKEMNAARDPGNGGGNGGDADELESLRRQLEESNRKNSELIQFLTEKYGAQNK</sequence>
<feature type="compositionally biased region" description="Basic and acidic residues" evidence="1">
    <location>
        <begin position="1"/>
        <end position="12"/>
    </location>
</feature>
<dbReference type="AlphaFoldDB" id="A0ABD7VSP5"/>
<accession>A0ABD7VSP5</accession>
<gene>
    <name evidence="2" type="ORF">BIFLH24_01529</name>
</gene>